<evidence type="ECO:0000313" key="3">
    <source>
        <dbReference type="Proteomes" id="UP000244722"/>
    </source>
</evidence>
<feature type="coiled-coil region" evidence="1">
    <location>
        <begin position="77"/>
        <end position="111"/>
    </location>
</feature>
<name>A0A2T6ZDC3_TUBBO</name>
<dbReference type="AlphaFoldDB" id="A0A2T6ZDC3"/>
<proteinExistence type="predicted"/>
<keyword evidence="1" id="KW-0175">Coiled coil</keyword>
<dbReference type="Proteomes" id="UP000244722">
    <property type="component" value="Unassembled WGS sequence"/>
</dbReference>
<accession>A0A2T6ZDC3</accession>
<reference evidence="2 3" key="1">
    <citation type="submission" date="2017-04" db="EMBL/GenBank/DDBJ databases">
        <title>Draft genome sequence of Tuber borchii Vittad., a whitish edible truffle.</title>
        <authorList>
            <consortium name="DOE Joint Genome Institute"/>
            <person name="Murat C."/>
            <person name="Kuo A."/>
            <person name="Barry K.W."/>
            <person name="Clum A."/>
            <person name="Dockter R.B."/>
            <person name="Fauchery L."/>
            <person name="Iotti M."/>
            <person name="Kohler A."/>
            <person name="Labutti K."/>
            <person name="Lindquist E.A."/>
            <person name="Lipzen A."/>
            <person name="Ohm R.A."/>
            <person name="Wang M."/>
            <person name="Grigoriev I.V."/>
            <person name="Zambonelli A."/>
            <person name="Martin F.M."/>
        </authorList>
    </citation>
    <scope>NUCLEOTIDE SEQUENCE [LARGE SCALE GENOMIC DNA]</scope>
    <source>
        <strain evidence="2 3">Tbo3840</strain>
    </source>
</reference>
<evidence type="ECO:0000256" key="1">
    <source>
        <dbReference type="SAM" id="Coils"/>
    </source>
</evidence>
<dbReference type="EMBL" id="NESQ01000372">
    <property type="protein sequence ID" value="PUU73498.1"/>
    <property type="molecule type" value="Genomic_DNA"/>
</dbReference>
<organism evidence="2 3">
    <name type="scientific">Tuber borchii</name>
    <name type="common">White truffle</name>
    <dbReference type="NCBI Taxonomy" id="42251"/>
    <lineage>
        <taxon>Eukaryota</taxon>
        <taxon>Fungi</taxon>
        <taxon>Dikarya</taxon>
        <taxon>Ascomycota</taxon>
        <taxon>Pezizomycotina</taxon>
        <taxon>Pezizomycetes</taxon>
        <taxon>Pezizales</taxon>
        <taxon>Tuberaceae</taxon>
        <taxon>Tuber</taxon>
    </lineage>
</organism>
<gene>
    <name evidence="2" type="ORF">B9Z19DRAFT_1068943</name>
</gene>
<sequence>MRCFSKCTTHFTQQLRTRTLGHHLQRVGTIFDRCCKWETNNVEQNRDSRIALLAHQAALQRLQATRFKRYWEQEAILRKCSEEKARLVKHCQELEAALHKLSEEKAVLLGQCQDKASLLNKCKKADYETFEHPYRLDSTWLDHWNDRQIWRSIDEQPLSPVLQEKQARQKLVTILQVRGFLRFIVGKAVRDGIIKVSPWGNTQNGLEELGQTREFTTILQQEVKARGLDIDWVMECFQAIYVMLSYPTFWEGGPLIVSDHLFHDSYRAILITLCKVQDNWSYPINWKEETSCKKRR</sequence>
<keyword evidence="3" id="KW-1185">Reference proteome</keyword>
<protein>
    <submittedName>
        <fullName evidence="2">Uncharacterized protein</fullName>
    </submittedName>
</protein>
<comment type="caution">
    <text evidence="2">The sequence shown here is derived from an EMBL/GenBank/DDBJ whole genome shotgun (WGS) entry which is preliminary data.</text>
</comment>
<evidence type="ECO:0000313" key="2">
    <source>
        <dbReference type="EMBL" id="PUU73498.1"/>
    </source>
</evidence>